<organism evidence="1 2">
    <name type="scientific">Bartonella grahamii</name>
    <dbReference type="NCBI Taxonomy" id="33045"/>
    <lineage>
        <taxon>Bacteria</taxon>
        <taxon>Pseudomonadati</taxon>
        <taxon>Pseudomonadota</taxon>
        <taxon>Alphaproteobacteria</taxon>
        <taxon>Hyphomicrobiales</taxon>
        <taxon>Bartonellaceae</taxon>
        <taxon>Bartonella</taxon>
    </lineage>
</organism>
<protein>
    <submittedName>
        <fullName evidence="1">Uncharacterized protein</fullName>
    </submittedName>
</protein>
<gene>
    <name evidence="1" type="ORF">NCTC12860_00142</name>
</gene>
<proteinExistence type="predicted"/>
<accession>A0A336NA74</accession>
<evidence type="ECO:0000313" key="2">
    <source>
        <dbReference type="Proteomes" id="UP000253846"/>
    </source>
</evidence>
<dbReference type="Proteomes" id="UP000253846">
    <property type="component" value="Unassembled WGS sequence"/>
</dbReference>
<name>A0A336NA74_BARGR</name>
<evidence type="ECO:0000313" key="1">
    <source>
        <dbReference type="EMBL" id="SSZ38955.1"/>
    </source>
</evidence>
<dbReference type="AlphaFoldDB" id="A0A336NA74"/>
<sequence length="94" mass="10039">MAECDVNADAGNNITLSENYDISKTQEMPEKSFAGVTGFVNVGILGTIKDTRDVAKRFAHGDVKHKIGNGLIGGLNGNRAAIVRAHSSRCHNSR</sequence>
<reference evidence="1 2" key="1">
    <citation type="submission" date="2018-06" db="EMBL/GenBank/DDBJ databases">
        <authorList>
            <consortium name="Pathogen Informatics"/>
            <person name="Doyle S."/>
        </authorList>
    </citation>
    <scope>NUCLEOTIDE SEQUENCE [LARGE SCALE GENOMIC DNA]</scope>
    <source>
        <strain evidence="1 2">NCTC12860</strain>
    </source>
</reference>
<dbReference type="EMBL" id="UFTD01000001">
    <property type="protein sequence ID" value="SSZ38955.1"/>
    <property type="molecule type" value="Genomic_DNA"/>
</dbReference>